<dbReference type="Pfam" id="PF07833">
    <property type="entry name" value="Cu_amine_oxidN1"/>
    <property type="match status" value="1"/>
</dbReference>
<organism evidence="7 8">
    <name type="scientific">Paenibacillus psychroresistens</name>
    <dbReference type="NCBI Taxonomy" id="1778678"/>
    <lineage>
        <taxon>Bacteria</taxon>
        <taxon>Bacillati</taxon>
        <taxon>Bacillota</taxon>
        <taxon>Bacilli</taxon>
        <taxon>Bacillales</taxon>
        <taxon>Paenibacillaceae</taxon>
        <taxon>Paenibacillus</taxon>
    </lineage>
</organism>
<dbReference type="AlphaFoldDB" id="A0A6B8RQR2"/>
<gene>
    <name evidence="7" type="ORF">EHS13_24555</name>
</gene>
<dbReference type="SUPFAM" id="SSF54001">
    <property type="entry name" value="Cysteine proteinases"/>
    <property type="match status" value="1"/>
</dbReference>
<accession>A0A6B8RQR2</accession>
<dbReference type="EMBL" id="CP034235">
    <property type="protein sequence ID" value="QGQ97833.1"/>
    <property type="molecule type" value="Genomic_DNA"/>
</dbReference>
<dbReference type="Proteomes" id="UP000426246">
    <property type="component" value="Chromosome"/>
</dbReference>
<dbReference type="RefSeq" id="WP_155702934.1">
    <property type="nucleotide sequence ID" value="NZ_CP034235.1"/>
</dbReference>
<dbReference type="InterPro" id="IPR000064">
    <property type="entry name" value="NLP_P60_dom"/>
</dbReference>
<dbReference type="InterPro" id="IPR036582">
    <property type="entry name" value="Mao_N_sf"/>
</dbReference>
<evidence type="ECO:0000256" key="2">
    <source>
        <dbReference type="ARBA" id="ARBA00022670"/>
    </source>
</evidence>
<proteinExistence type="inferred from homology"/>
<dbReference type="PROSITE" id="PS51935">
    <property type="entry name" value="NLPC_P60"/>
    <property type="match status" value="1"/>
</dbReference>
<evidence type="ECO:0000313" key="7">
    <source>
        <dbReference type="EMBL" id="QGQ97833.1"/>
    </source>
</evidence>
<evidence type="ECO:0000313" key="8">
    <source>
        <dbReference type="Proteomes" id="UP000426246"/>
    </source>
</evidence>
<dbReference type="OrthoDB" id="9813118at2"/>
<dbReference type="SUPFAM" id="SSF55383">
    <property type="entry name" value="Copper amine oxidase, domain N"/>
    <property type="match status" value="1"/>
</dbReference>
<dbReference type="Gene3D" id="3.30.457.10">
    <property type="entry name" value="Copper amine oxidase-like, N-terminal domain"/>
    <property type="match status" value="1"/>
</dbReference>
<keyword evidence="4" id="KW-0788">Thiol protease</keyword>
<evidence type="ECO:0000256" key="1">
    <source>
        <dbReference type="ARBA" id="ARBA00007074"/>
    </source>
</evidence>
<protein>
    <recommendedName>
        <fullName evidence="6">NlpC/P60 domain-containing protein</fullName>
    </recommendedName>
</protein>
<dbReference type="InterPro" id="IPR038765">
    <property type="entry name" value="Papain-like_cys_pep_sf"/>
</dbReference>
<dbReference type="InterPro" id="IPR051202">
    <property type="entry name" value="Peptidase_C40"/>
</dbReference>
<dbReference type="PANTHER" id="PTHR47053">
    <property type="entry name" value="MUREIN DD-ENDOPEPTIDASE MEPH-RELATED"/>
    <property type="match status" value="1"/>
</dbReference>
<dbReference type="Pfam" id="PF00877">
    <property type="entry name" value="NLPC_P60"/>
    <property type="match status" value="1"/>
</dbReference>
<reference evidence="8" key="1">
    <citation type="submission" date="2018-11" db="EMBL/GenBank/DDBJ databases">
        <title>Complete genome sequence of Paenibacillus sp. ML311-T8.</title>
        <authorList>
            <person name="Nam Y.-D."/>
            <person name="Kang J."/>
            <person name="Chung W.-H."/>
            <person name="Park Y.S."/>
        </authorList>
    </citation>
    <scope>NUCLEOTIDE SEQUENCE [LARGE SCALE GENOMIC DNA]</scope>
    <source>
        <strain evidence="8">ML311-T8</strain>
    </source>
</reference>
<keyword evidence="8" id="KW-1185">Reference proteome</keyword>
<keyword evidence="3" id="KW-0378">Hydrolase</keyword>
<dbReference type="PANTHER" id="PTHR47053:SF1">
    <property type="entry name" value="MUREIN DD-ENDOPEPTIDASE MEPH-RELATED"/>
    <property type="match status" value="1"/>
</dbReference>
<dbReference type="GO" id="GO:0008234">
    <property type="term" value="F:cysteine-type peptidase activity"/>
    <property type="evidence" value="ECO:0007669"/>
    <property type="project" value="UniProtKB-KW"/>
</dbReference>
<evidence type="ECO:0000256" key="5">
    <source>
        <dbReference type="SAM" id="MobiDB-lite"/>
    </source>
</evidence>
<evidence type="ECO:0000259" key="6">
    <source>
        <dbReference type="PROSITE" id="PS51935"/>
    </source>
</evidence>
<feature type="region of interest" description="Disordered" evidence="5">
    <location>
        <begin position="180"/>
        <end position="204"/>
    </location>
</feature>
<dbReference type="GO" id="GO:0006508">
    <property type="term" value="P:proteolysis"/>
    <property type="evidence" value="ECO:0007669"/>
    <property type="project" value="UniProtKB-KW"/>
</dbReference>
<keyword evidence="2" id="KW-0645">Protease</keyword>
<sequence length="352" mass="39033">MGSKFIIHRKWQQKSLILALFLCLIVQMGCTQKGNGSATQTTKANNKGIVSKILEKNKDQIKLPLVTQNGVKYVNAKKLVNTLGFQSKWDAKNGRLLMGDKDPNFVLKMNSREAQKDGGKIKLAAAPIIINQSAYIPLSAIGDLFRQDMKYVVNDSDLIVQANPEHSNISIKSLNGSHLDFADDPNDPNKPIKPTSATSTNDRSVTRKVIDKDSISVLANINIPSLISKAKQYIGVRYEFGADPYPQSGTFDCSSFTQYIFGQQGISLNRLARDQADQGITIGRQDLRVGDLLFFNIPGRFRSSTVPTHVGIYLGNLEMINADTRPKQGVQITDINKQLWKDAYLFAKRVAD</sequence>
<name>A0A6B8RQR2_9BACL</name>
<comment type="similarity">
    <text evidence="1">Belongs to the peptidase C40 family.</text>
</comment>
<dbReference type="KEGG" id="ppsc:EHS13_24555"/>
<dbReference type="InterPro" id="IPR012854">
    <property type="entry name" value="Cu_amine_oxidase-like_N"/>
</dbReference>
<dbReference type="Gene3D" id="3.90.1720.10">
    <property type="entry name" value="endopeptidase domain like (from Nostoc punctiforme)"/>
    <property type="match status" value="1"/>
</dbReference>
<feature type="domain" description="NlpC/P60" evidence="6">
    <location>
        <begin position="220"/>
        <end position="351"/>
    </location>
</feature>
<evidence type="ECO:0000256" key="3">
    <source>
        <dbReference type="ARBA" id="ARBA00022801"/>
    </source>
</evidence>
<evidence type="ECO:0000256" key="4">
    <source>
        <dbReference type="ARBA" id="ARBA00022807"/>
    </source>
</evidence>